<keyword evidence="1" id="KW-0677">Repeat</keyword>
<dbReference type="PANTHER" id="PTHR10039:SF16">
    <property type="entry name" value="GPI INOSITOL-DEACYLASE"/>
    <property type="match status" value="1"/>
</dbReference>
<dbReference type="Pfam" id="PF24883">
    <property type="entry name" value="NPHP3_N"/>
    <property type="match status" value="1"/>
</dbReference>
<evidence type="ECO:0000313" key="3">
    <source>
        <dbReference type="EMBL" id="KZP31011.1"/>
    </source>
</evidence>
<accession>A0A166TUW1</accession>
<sequence length="699" mass="77814">MLGTRLKRAGASTTSVRSLEIQAPVTSMFCAKSLEIQLVDEQLKSGKFANPHHYAVVFIDGKSVSKPGHKTPMPSPRWPSFHFNISSTLKIAIFRKRRVRKDTLVAQYTGQGRDFLDRDTKYLLTDETGSQAGLRLSVNIDLASIPPADFIKSVMDNASSLQSVGTSAPAQALGGFGLQIFQILKQIVPVIDTIADAHPVLKMTWTVLSSVYKAVEDQVVQDTAVCDLAKSLQEILGVANICPELARIEDTDDVIAEIRRAALEGALLIAEYVGTTLLAARTAKHQLSDMSDRITQCQNRYTDLGGKFDRRVQLETHAMAKETEEKIEKWMDAPDTSPNFNAARKKHQPDTGSWFLDGSAFTRWMEHPDILLWLHGGHNLGVWISNLQYFGYFSAASIQKVIDFCDSRPPTGYASFFFDGRSAEAGLLVHEKLVRSIIIQLAHRCDGIPVALAEMYAKCDKGSRQPPIKMLEATLICIVDGFDDVYIVIDSLDECSERKDLLAWIRSMTSRASGRLHMMATSRSEPDIARGLRSIVGLQDVSVIGSAIQPDISTFLDKRLAAIEDWNEPGLKELVKESLLDGSDGMFRWVALQLDQLLECVSRAELEQQLNSLPKGLDETYARIFSRSARPKHLKIFLQFLAFSRRPMTIQEIAEVATVDFDSFDLPAYNGRLRYTDPSKVVNICYDLVTEVDGVLVFS</sequence>
<dbReference type="InterPro" id="IPR056884">
    <property type="entry name" value="NPHP3-like_N"/>
</dbReference>
<dbReference type="AlphaFoldDB" id="A0A166TUW1"/>
<gene>
    <name evidence="3" type="ORF">FIBSPDRAFT_926109</name>
</gene>
<organism evidence="3 4">
    <name type="scientific">Athelia psychrophila</name>
    <dbReference type="NCBI Taxonomy" id="1759441"/>
    <lineage>
        <taxon>Eukaryota</taxon>
        <taxon>Fungi</taxon>
        <taxon>Dikarya</taxon>
        <taxon>Basidiomycota</taxon>
        <taxon>Agaricomycotina</taxon>
        <taxon>Agaricomycetes</taxon>
        <taxon>Agaricomycetidae</taxon>
        <taxon>Atheliales</taxon>
        <taxon>Atheliaceae</taxon>
        <taxon>Athelia</taxon>
    </lineage>
</organism>
<dbReference type="STRING" id="436010.A0A166TUW1"/>
<name>A0A166TUW1_9AGAM</name>
<protein>
    <recommendedName>
        <fullName evidence="2">Nephrocystin 3-like N-terminal domain-containing protein</fullName>
    </recommendedName>
</protein>
<dbReference type="PANTHER" id="PTHR10039">
    <property type="entry name" value="AMELOGENIN"/>
    <property type="match status" value="1"/>
</dbReference>
<feature type="domain" description="Nephrocystin 3-like N-terminal" evidence="2">
    <location>
        <begin position="350"/>
        <end position="523"/>
    </location>
</feature>
<dbReference type="EMBL" id="KV417491">
    <property type="protein sequence ID" value="KZP31011.1"/>
    <property type="molecule type" value="Genomic_DNA"/>
</dbReference>
<dbReference type="OrthoDB" id="7464126at2759"/>
<dbReference type="Proteomes" id="UP000076532">
    <property type="component" value="Unassembled WGS sequence"/>
</dbReference>
<evidence type="ECO:0000259" key="2">
    <source>
        <dbReference type="Pfam" id="PF24883"/>
    </source>
</evidence>
<keyword evidence="4" id="KW-1185">Reference proteome</keyword>
<proteinExistence type="predicted"/>
<evidence type="ECO:0000313" key="4">
    <source>
        <dbReference type="Proteomes" id="UP000076532"/>
    </source>
</evidence>
<evidence type="ECO:0000256" key="1">
    <source>
        <dbReference type="ARBA" id="ARBA00022737"/>
    </source>
</evidence>
<reference evidence="3 4" key="1">
    <citation type="journal article" date="2016" name="Mol. Biol. Evol.">
        <title>Comparative Genomics of Early-Diverging Mushroom-Forming Fungi Provides Insights into the Origins of Lignocellulose Decay Capabilities.</title>
        <authorList>
            <person name="Nagy L.G."/>
            <person name="Riley R."/>
            <person name="Tritt A."/>
            <person name="Adam C."/>
            <person name="Daum C."/>
            <person name="Floudas D."/>
            <person name="Sun H."/>
            <person name="Yadav J.S."/>
            <person name="Pangilinan J."/>
            <person name="Larsson K.H."/>
            <person name="Matsuura K."/>
            <person name="Barry K."/>
            <person name="Labutti K."/>
            <person name="Kuo R."/>
            <person name="Ohm R.A."/>
            <person name="Bhattacharya S.S."/>
            <person name="Shirouzu T."/>
            <person name="Yoshinaga Y."/>
            <person name="Martin F.M."/>
            <person name="Grigoriev I.V."/>
            <person name="Hibbett D.S."/>
        </authorList>
    </citation>
    <scope>NUCLEOTIDE SEQUENCE [LARGE SCALE GENOMIC DNA]</scope>
    <source>
        <strain evidence="3 4">CBS 109695</strain>
    </source>
</reference>